<sequence>MSLTIRTLDPARVTDAERDALTDVLARSFGTYTPHVLLYGADADLDDLVMRICVDHALKRHVVVVAERGGAVVGVAMWLFENLQPAYIKEAFGDATKQWWLLAQLGVSPSEKGTGVGSALLKAKREETDTPLYLNTQTPANVAFYEKNGYDVRADKAFDVPWSEEKWHDHFMSNPGDA</sequence>
<protein>
    <submittedName>
        <fullName evidence="2">Puromycin N-acetyltransferase</fullName>
    </submittedName>
</protein>
<keyword evidence="3" id="KW-1185">Reference proteome</keyword>
<dbReference type="Gene3D" id="3.40.630.30">
    <property type="match status" value="1"/>
</dbReference>
<evidence type="ECO:0000313" key="3">
    <source>
        <dbReference type="Proteomes" id="UP000827549"/>
    </source>
</evidence>
<dbReference type="Pfam" id="PF13508">
    <property type="entry name" value="Acetyltransf_7"/>
    <property type="match status" value="1"/>
</dbReference>
<dbReference type="AlphaFoldDB" id="A0AAF1BNT8"/>
<dbReference type="CDD" id="cd04301">
    <property type="entry name" value="NAT_SF"/>
    <property type="match status" value="1"/>
</dbReference>
<dbReference type="Proteomes" id="UP000827549">
    <property type="component" value="Chromosome 2"/>
</dbReference>
<gene>
    <name evidence="2" type="primary">pac_0</name>
    <name evidence="2" type="ORF">LOC62_02G002011</name>
</gene>
<proteinExistence type="predicted"/>
<dbReference type="PROSITE" id="PS51186">
    <property type="entry name" value="GNAT"/>
    <property type="match status" value="1"/>
</dbReference>
<reference evidence="2" key="1">
    <citation type="submission" date="2023-10" db="EMBL/GenBank/DDBJ databases">
        <authorList>
            <person name="Noh H."/>
        </authorList>
    </citation>
    <scope>NUCLEOTIDE SEQUENCE</scope>
    <source>
        <strain evidence="2">DUCC4014</strain>
    </source>
</reference>
<dbReference type="InterPro" id="IPR016181">
    <property type="entry name" value="Acyl_CoA_acyltransferase"/>
</dbReference>
<dbReference type="EMBL" id="CP086715">
    <property type="protein sequence ID" value="WOO78463.1"/>
    <property type="molecule type" value="Genomic_DNA"/>
</dbReference>
<feature type="domain" description="N-acetyltransferase" evidence="1">
    <location>
        <begin position="3"/>
        <end position="169"/>
    </location>
</feature>
<dbReference type="RefSeq" id="XP_062624495.1">
    <property type="nucleotide sequence ID" value="XM_062768511.1"/>
</dbReference>
<name>A0AAF1BNT8_9TREE</name>
<organism evidence="2 3">
    <name type="scientific">Vanrija pseudolonga</name>
    <dbReference type="NCBI Taxonomy" id="143232"/>
    <lineage>
        <taxon>Eukaryota</taxon>
        <taxon>Fungi</taxon>
        <taxon>Dikarya</taxon>
        <taxon>Basidiomycota</taxon>
        <taxon>Agaricomycotina</taxon>
        <taxon>Tremellomycetes</taxon>
        <taxon>Trichosporonales</taxon>
        <taxon>Trichosporonaceae</taxon>
        <taxon>Vanrija</taxon>
    </lineage>
</organism>
<accession>A0AAF1BNT8</accession>
<dbReference type="SUPFAM" id="SSF55729">
    <property type="entry name" value="Acyl-CoA N-acyltransferases (Nat)"/>
    <property type="match status" value="1"/>
</dbReference>
<dbReference type="InterPro" id="IPR000182">
    <property type="entry name" value="GNAT_dom"/>
</dbReference>
<dbReference type="GO" id="GO:0016747">
    <property type="term" value="F:acyltransferase activity, transferring groups other than amino-acyl groups"/>
    <property type="evidence" value="ECO:0007669"/>
    <property type="project" value="InterPro"/>
</dbReference>
<evidence type="ECO:0000313" key="2">
    <source>
        <dbReference type="EMBL" id="WOO78463.1"/>
    </source>
</evidence>
<dbReference type="GeneID" id="87805262"/>
<evidence type="ECO:0000259" key="1">
    <source>
        <dbReference type="PROSITE" id="PS51186"/>
    </source>
</evidence>